<sequence>MSKLYNIIIIGSGPAAYTACLYTKHKNPLLLRGSSSIGGQLTTTTTVDNYPGFPEGVDGPELMDLMYERLIKENGKSGDEFLNSGENSDCNVENVNSDSTVNSNENVDNENNGDNSSGNFSDNKNGIVNNGDCNVDNNNSTVNNDVNVDNNNSTVNSSDGTINNINNNNKIQIKDETVTLLEKQDTIFTIKTTKSTYKTKSVIIATGATARKLQVPGSDTYWTKGISACAVCDGYFYMQKTCAVIGGGDAAMEEVLFLSKICKKVYLIHRRHEFRSRQDKLNEVRNTNNIEIIVPYNLIECKGNKLLNSIKIINTENNEIKNLEIDGLFYGIGHDPNTSFVSDKLNILDNEKYVDVDACMKTNVDGVFACGDVCDKVYRQGVTAAWMGCVAGIECSKWVDKIE</sequence>
<evidence type="ECO:0000256" key="1">
    <source>
        <dbReference type="ARBA" id="ARBA00009333"/>
    </source>
</evidence>
<feature type="region of interest" description="Disordered" evidence="4">
    <location>
        <begin position="78"/>
        <end position="137"/>
    </location>
</feature>
<proteinExistence type="inferred from homology"/>
<gene>
    <name evidence="6" type="ORF">NAPIS_ORF02100</name>
</gene>
<dbReference type="AlphaFoldDB" id="T0L6N6"/>
<reference evidence="6 7" key="1">
    <citation type="journal article" date="2013" name="BMC Genomics">
        <title>Genome sequencing and comparative genomics of honey bee microsporidia, Nosema apis reveal novel insights into host-parasite interactions.</title>
        <authorList>
            <person name="Chen Yp."/>
            <person name="Pettis J.S."/>
            <person name="Zhao Y."/>
            <person name="Liu X."/>
            <person name="Tallon L.J."/>
            <person name="Sadzewicz L.D."/>
            <person name="Li R."/>
            <person name="Zheng H."/>
            <person name="Huang S."/>
            <person name="Zhang X."/>
            <person name="Hamilton M.C."/>
            <person name="Pernal S.F."/>
            <person name="Melathopoulos A.P."/>
            <person name="Yan X."/>
            <person name="Evans J.D."/>
        </authorList>
    </citation>
    <scope>NUCLEOTIDE SEQUENCE [LARGE SCALE GENOMIC DNA]</scope>
    <source>
        <strain evidence="6 7">BRL 01</strain>
    </source>
</reference>
<keyword evidence="7" id="KW-1185">Reference proteome</keyword>
<accession>T0L6N6</accession>
<dbReference type="PRINTS" id="PR00469">
    <property type="entry name" value="PNDRDTASEII"/>
</dbReference>
<dbReference type="InterPro" id="IPR036188">
    <property type="entry name" value="FAD/NAD-bd_sf"/>
</dbReference>
<dbReference type="Proteomes" id="UP000053780">
    <property type="component" value="Unassembled WGS sequence"/>
</dbReference>
<dbReference type="Gene3D" id="3.50.50.60">
    <property type="entry name" value="FAD/NAD(P)-binding domain"/>
    <property type="match status" value="3"/>
</dbReference>
<name>T0L6N6_9MICR</name>
<dbReference type="Pfam" id="PF07992">
    <property type="entry name" value="Pyr_redox_2"/>
    <property type="match status" value="1"/>
</dbReference>
<feature type="compositionally biased region" description="Low complexity" evidence="4">
    <location>
        <begin position="91"/>
        <end position="137"/>
    </location>
</feature>
<feature type="domain" description="FAD/NAD(P)-binding" evidence="5">
    <location>
        <begin position="5"/>
        <end position="388"/>
    </location>
</feature>
<keyword evidence="3" id="KW-0560">Oxidoreductase</keyword>
<dbReference type="GO" id="GO:0097237">
    <property type="term" value="P:cellular response to toxic substance"/>
    <property type="evidence" value="ECO:0007669"/>
    <property type="project" value="UniProtKB-ARBA"/>
</dbReference>
<dbReference type="EMBL" id="KE647306">
    <property type="protein sequence ID" value="EQB60323.1"/>
    <property type="molecule type" value="Genomic_DNA"/>
</dbReference>
<dbReference type="InterPro" id="IPR023753">
    <property type="entry name" value="FAD/NAD-binding_dom"/>
</dbReference>
<evidence type="ECO:0000256" key="4">
    <source>
        <dbReference type="SAM" id="MobiDB-lite"/>
    </source>
</evidence>
<evidence type="ECO:0000256" key="2">
    <source>
        <dbReference type="ARBA" id="ARBA00022630"/>
    </source>
</evidence>
<dbReference type="PRINTS" id="PR00368">
    <property type="entry name" value="FADPNR"/>
</dbReference>
<evidence type="ECO:0000256" key="3">
    <source>
        <dbReference type="ARBA" id="ARBA00023002"/>
    </source>
</evidence>
<dbReference type="GO" id="GO:0016491">
    <property type="term" value="F:oxidoreductase activity"/>
    <property type="evidence" value="ECO:0007669"/>
    <property type="project" value="UniProtKB-KW"/>
</dbReference>
<organism evidence="6 7">
    <name type="scientific">Vairimorpha apis BRL 01</name>
    <dbReference type="NCBI Taxonomy" id="1037528"/>
    <lineage>
        <taxon>Eukaryota</taxon>
        <taxon>Fungi</taxon>
        <taxon>Fungi incertae sedis</taxon>
        <taxon>Microsporidia</taxon>
        <taxon>Nosematidae</taxon>
        <taxon>Vairimorpha</taxon>
    </lineage>
</organism>
<dbReference type="OrthoDB" id="371245at2759"/>
<dbReference type="PANTHER" id="PTHR48105">
    <property type="entry name" value="THIOREDOXIN REDUCTASE 1-RELATED-RELATED"/>
    <property type="match status" value="1"/>
</dbReference>
<dbReference type="HOGENOM" id="CLU_031864_5_3_1"/>
<dbReference type="VEuPathDB" id="MicrosporidiaDB:NAPIS_ORF02100"/>
<dbReference type="InterPro" id="IPR050097">
    <property type="entry name" value="Ferredoxin-NADP_redctase_2"/>
</dbReference>
<dbReference type="SUPFAM" id="SSF51905">
    <property type="entry name" value="FAD/NAD(P)-binding domain"/>
    <property type="match status" value="2"/>
</dbReference>
<protein>
    <submittedName>
        <fullName evidence="6">Thioredoxin reductase</fullName>
    </submittedName>
</protein>
<keyword evidence="2" id="KW-0285">Flavoprotein</keyword>
<evidence type="ECO:0000259" key="5">
    <source>
        <dbReference type="Pfam" id="PF07992"/>
    </source>
</evidence>
<evidence type="ECO:0000313" key="7">
    <source>
        <dbReference type="Proteomes" id="UP000053780"/>
    </source>
</evidence>
<evidence type="ECO:0000313" key="6">
    <source>
        <dbReference type="EMBL" id="EQB60323.1"/>
    </source>
</evidence>
<comment type="similarity">
    <text evidence="1">Belongs to the class-II pyridine nucleotide-disulfide oxidoreductase family.</text>
</comment>